<evidence type="ECO:0000313" key="6">
    <source>
        <dbReference type="Proteomes" id="UP000237752"/>
    </source>
</evidence>
<dbReference type="InterPro" id="IPR042171">
    <property type="entry name" value="Acyl-CoA_hotdog"/>
</dbReference>
<comment type="caution">
    <text evidence="5">The sequence shown here is derived from an EMBL/GenBank/DDBJ whole genome shotgun (WGS) entry which is preliminary data.</text>
</comment>
<organism evidence="5 6">
    <name type="scientific">Antricoccus suffuscus</name>
    <dbReference type="NCBI Taxonomy" id="1629062"/>
    <lineage>
        <taxon>Bacteria</taxon>
        <taxon>Bacillati</taxon>
        <taxon>Actinomycetota</taxon>
        <taxon>Actinomycetes</taxon>
        <taxon>Geodermatophilales</taxon>
        <taxon>Antricoccaceae</taxon>
        <taxon>Antricoccus</taxon>
    </lineage>
</organism>
<keyword evidence="2" id="KW-0378">Hydrolase</keyword>
<dbReference type="PANTHER" id="PTHR11066:SF34">
    <property type="entry name" value="ACYL-COENZYME A THIOESTERASE 8"/>
    <property type="match status" value="1"/>
</dbReference>
<name>A0A2T0ZFQ5_9ACTN</name>
<gene>
    <name evidence="5" type="ORF">CLV47_1226</name>
</gene>
<dbReference type="GO" id="GO:0006637">
    <property type="term" value="P:acyl-CoA metabolic process"/>
    <property type="evidence" value="ECO:0007669"/>
    <property type="project" value="InterPro"/>
</dbReference>
<evidence type="ECO:0000259" key="3">
    <source>
        <dbReference type="Pfam" id="PF13622"/>
    </source>
</evidence>
<feature type="domain" description="Acyl-CoA thioesterase-like C-terminal" evidence="4">
    <location>
        <begin position="138"/>
        <end position="263"/>
    </location>
</feature>
<feature type="domain" description="Acyl-CoA thioesterase-like N-terminal HotDog" evidence="3">
    <location>
        <begin position="27"/>
        <end position="105"/>
    </location>
</feature>
<dbReference type="PANTHER" id="PTHR11066">
    <property type="entry name" value="ACYL-COA THIOESTERASE"/>
    <property type="match status" value="1"/>
</dbReference>
<dbReference type="Gene3D" id="2.40.160.210">
    <property type="entry name" value="Acyl-CoA thioesterase, double hotdog domain"/>
    <property type="match status" value="1"/>
</dbReference>
<accession>A0A2T0ZFQ5</accession>
<evidence type="ECO:0000256" key="1">
    <source>
        <dbReference type="ARBA" id="ARBA00006538"/>
    </source>
</evidence>
<sequence>MSPTLQRILDLQQIGVDRFSVPVIHGGDRIFGGHLLAQALMSAARTVEQDRQPNSIHASFLRAGVAGTDLTFEVQRIRDGGSFSTRRVVIHQQGRELLMATVSFHVGEAGEDWQPSRAESTMPRIADASPIPSDARFGSVGSYEIRTVAPWTAGQPREGLHPYWVRADSNLGESPALHYAALLLISDLGIIRAARNPHSQVPGNEWAAMSLDHALWWHRAPRADQWMLVEAEPTSNALGRGMAHGRIRAEDGTLLATLNQEVLLRMPARKPRAEQPAVAKAADR</sequence>
<dbReference type="EMBL" id="PVUE01000022">
    <property type="protein sequence ID" value="PRZ35186.1"/>
    <property type="molecule type" value="Genomic_DNA"/>
</dbReference>
<dbReference type="Proteomes" id="UP000237752">
    <property type="component" value="Unassembled WGS sequence"/>
</dbReference>
<dbReference type="SUPFAM" id="SSF54637">
    <property type="entry name" value="Thioesterase/thiol ester dehydrase-isomerase"/>
    <property type="match status" value="2"/>
</dbReference>
<dbReference type="CDD" id="cd03445">
    <property type="entry name" value="Thioesterase_II_repeat2"/>
    <property type="match status" value="1"/>
</dbReference>
<keyword evidence="6" id="KW-1185">Reference proteome</keyword>
<evidence type="ECO:0000259" key="4">
    <source>
        <dbReference type="Pfam" id="PF20789"/>
    </source>
</evidence>
<dbReference type="Pfam" id="PF13622">
    <property type="entry name" value="4HBT_3"/>
    <property type="match status" value="1"/>
</dbReference>
<dbReference type="CDD" id="cd03444">
    <property type="entry name" value="Thioesterase_II_repeat1"/>
    <property type="match status" value="1"/>
</dbReference>
<dbReference type="InterPro" id="IPR003703">
    <property type="entry name" value="Acyl_CoA_thio"/>
</dbReference>
<reference evidence="5 6" key="1">
    <citation type="submission" date="2018-03" db="EMBL/GenBank/DDBJ databases">
        <title>Genomic Encyclopedia of Archaeal and Bacterial Type Strains, Phase II (KMG-II): from individual species to whole genera.</title>
        <authorList>
            <person name="Goeker M."/>
        </authorList>
    </citation>
    <scope>NUCLEOTIDE SEQUENCE [LARGE SCALE GENOMIC DNA]</scope>
    <source>
        <strain evidence="5 6">DSM 100065</strain>
    </source>
</reference>
<dbReference type="GO" id="GO:0009062">
    <property type="term" value="P:fatty acid catabolic process"/>
    <property type="evidence" value="ECO:0007669"/>
    <property type="project" value="TreeGrafter"/>
</dbReference>
<evidence type="ECO:0000256" key="2">
    <source>
        <dbReference type="ARBA" id="ARBA00022801"/>
    </source>
</evidence>
<comment type="similarity">
    <text evidence="1">Belongs to the C/M/P thioester hydrolase family.</text>
</comment>
<dbReference type="GO" id="GO:0047617">
    <property type="term" value="F:fatty acyl-CoA hydrolase activity"/>
    <property type="evidence" value="ECO:0007669"/>
    <property type="project" value="InterPro"/>
</dbReference>
<dbReference type="InterPro" id="IPR049449">
    <property type="entry name" value="TesB_ACOT8-like_N"/>
</dbReference>
<evidence type="ECO:0000313" key="5">
    <source>
        <dbReference type="EMBL" id="PRZ35186.1"/>
    </source>
</evidence>
<proteinExistence type="inferred from homology"/>
<dbReference type="InterPro" id="IPR049450">
    <property type="entry name" value="ACOT8-like_C"/>
</dbReference>
<dbReference type="Pfam" id="PF20789">
    <property type="entry name" value="4HBT_3C"/>
    <property type="match status" value="1"/>
</dbReference>
<dbReference type="InterPro" id="IPR029069">
    <property type="entry name" value="HotDog_dom_sf"/>
</dbReference>
<protein>
    <submittedName>
        <fullName evidence="5">Acyl-CoA thioesterase-2</fullName>
    </submittedName>
</protein>
<dbReference type="AlphaFoldDB" id="A0A2T0ZFQ5"/>